<dbReference type="FunFam" id="3.30.230.10:FF:000014">
    <property type="entry name" value="DNA mismatch repair protein Mlh1"/>
    <property type="match status" value="1"/>
</dbReference>
<evidence type="ECO:0000256" key="2">
    <source>
        <dbReference type="ARBA" id="ARBA00006082"/>
    </source>
</evidence>
<dbReference type="InterPro" id="IPR020568">
    <property type="entry name" value="Ribosomal_Su5_D2-typ_SF"/>
</dbReference>
<dbReference type="Pfam" id="PF01119">
    <property type="entry name" value="DNA_mis_repair"/>
    <property type="match status" value="1"/>
</dbReference>
<dbReference type="EMBL" id="FLRD01000079">
    <property type="protein sequence ID" value="SBT35142.1"/>
    <property type="molecule type" value="Genomic_DNA"/>
</dbReference>
<dbReference type="Proteomes" id="UP000078550">
    <property type="component" value="Unassembled WGS sequence"/>
</dbReference>
<dbReference type="NCBIfam" id="TIGR00585">
    <property type="entry name" value="mutl"/>
    <property type="match status" value="1"/>
</dbReference>
<comment type="subcellular location">
    <subcellularLocation>
        <location evidence="1">Nucleus</location>
    </subcellularLocation>
</comment>
<evidence type="ECO:0000256" key="1">
    <source>
        <dbReference type="ARBA" id="ARBA00004123"/>
    </source>
</evidence>
<evidence type="ECO:0000256" key="6">
    <source>
        <dbReference type="SAM" id="MobiDB-lite"/>
    </source>
</evidence>
<dbReference type="Gene3D" id="3.30.565.10">
    <property type="entry name" value="Histidine kinase-like ATPase, C-terminal domain"/>
    <property type="match status" value="1"/>
</dbReference>
<feature type="domain" description="DNA mismatch repair protein S5" evidence="7">
    <location>
        <begin position="526"/>
        <end position="646"/>
    </location>
</feature>
<proteinExistence type="inferred from homology"/>
<dbReference type="SUPFAM" id="SSF54211">
    <property type="entry name" value="Ribosomal protein S5 domain 2-like"/>
    <property type="match status" value="1"/>
</dbReference>
<dbReference type="GO" id="GO:0016887">
    <property type="term" value="F:ATP hydrolysis activity"/>
    <property type="evidence" value="ECO:0007669"/>
    <property type="project" value="InterPro"/>
</dbReference>
<dbReference type="CDD" id="cd16926">
    <property type="entry name" value="HATPase_MutL-MLH-PMS-like"/>
    <property type="match status" value="1"/>
</dbReference>
<dbReference type="PANTHER" id="PTHR10073:SF12">
    <property type="entry name" value="DNA MISMATCH REPAIR PROTEIN MLH1"/>
    <property type="match status" value="1"/>
</dbReference>
<dbReference type="InterPro" id="IPR013507">
    <property type="entry name" value="DNA_mismatch_S5_2-like"/>
</dbReference>
<dbReference type="Proteomes" id="UP000078555">
    <property type="component" value="Unassembled WGS sequence"/>
</dbReference>
<evidence type="ECO:0000313" key="9">
    <source>
        <dbReference type="EMBL" id="SBT35567.1"/>
    </source>
</evidence>
<organism evidence="8 11">
    <name type="scientific">Plasmodium ovale wallikeri</name>
    <dbReference type="NCBI Taxonomy" id="864142"/>
    <lineage>
        <taxon>Eukaryota</taxon>
        <taxon>Sar</taxon>
        <taxon>Alveolata</taxon>
        <taxon>Apicomplexa</taxon>
        <taxon>Aconoidasida</taxon>
        <taxon>Haemosporida</taxon>
        <taxon>Plasmodiidae</taxon>
        <taxon>Plasmodium</taxon>
        <taxon>Plasmodium (Plasmodium)</taxon>
    </lineage>
</organism>
<keyword evidence="11" id="KW-1185">Reference proteome</keyword>
<feature type="compositionally biased region" description="Low complexity" evidence="6">
    <location>
        <begin position="34"/>
        <end position="45"/>
    </location>
</feature>
<feature type="region of interest" description="Disordered" evidence="6">
    <location>
        <begin position="682"/>
        <end position="704"/>
    </location>
</feature>
<evidence type="ECO:0000256" key="4">
    <source>
        <dbReference type="ARBA" id="ARBA00023204"/>
    </source>
</evidence>
<evidence type="ECO:0000256" key="3">
    <source>
        <dbReference type="ARBA" id="ARBA00022763"/>
    </source>
</evidence>
<dbReference type="GO" id="GO:0032389">
    <property type="term" value="C:MutLalpha complex"/>
    <property type="evidence" value="ECO:0007669"/>
    <property type="project" value="TreeGrafter"/>
</dbReference>
<dbReference type="PROSITE" id="PS00058">
    <property type="entry name" value="DNA_MISMATCH_REPAIR_1"/>
    <property type="match status" value="1"/>
</dbReference>
<keyword evidence="5" id="KW-0539">Nucleus</keyword>
<dbReference type="SUPFAM" id="SSF55874">
    <property type="entry name" value="ATPase domain of HSP90 chaperone/DNA topoisomerase II/histidine kinase"/>
    <property type="match status" value="1"/>
</dbReference>
<dbReference type="AlphaFoldDB" id="A0A1A8YU12"/>
<evidence type="ECO:0000313" key="10">
    <source>
        <dbReference type="Proteomes" id="UP000078550"/>
    </source>
</evidence>
<dbReference type="PANTHER" id="PTHR10073">
    <property type="entry name" value="DNA MISMATCH REPAIR PROTEIN MLH, PMS, MUTL"/>
    <property type="match status" value="1"/>
</dbReference>
<dbReference type="FunFam" id="3.30.565.10:FF:000079">
    <property type="entry name" value="DNA mismatch repair protein MLH"/>
    <property type="match status" value="1"/>
</dbReference>
<feature type="region of interest" description="Disordered" evidence="6">
    <location>
        <begin position="200"/>
        <end position="219"/>
    </location>
</feature>
<dbReference type="InterPro" id="IPR038973">
    <property type="entry name" value="MutL/Mlh/Pms-like"/>
</dbReference>
<feature type="region of interest" description="Disordered" evidence="6">
    <location>
        <begin position="452"/>
        <end position="492"/>
    </location>
</feature>
<dbReference type="InterPro" id="IPR014762">
    <property type="entry name" value="DNA_mismatch_repair_CS"/>
</dbReference>
<keyword evidence="4" id="KW-0234">DNA repair</keyword>
<evidence type="ECO:0000259" key="7">
    <source>
        <dbReference type="SMART" id="SM01340"/>
    </source>
</evidence>
<reference evidence="8" key="2">
    <citation type="submission" date="2016-05" db="EMBL/GenBank/DDBJ databases">
        <authorList>
            <person name="Lavstsen T."/>
            <person name="Jespersen J.S."/>
        </authorList>
    </citation>
    <scope>NUCLEOTIDE SEQUENCE [LARGE SCALE GENOMIC DNA]</scope>
</reference>
<feature type="compositionally biased region" description="Polar residues" evidence="6">
    <location>
        <begin position="58"/>
        <end position="75"/>
    </location>
</feature>
<dbReference type="InterPro" id="IPR014721">
    <property type="entry name" value="Ribsml_uS5_D2-typ_fold_subgr"/>
</dbReference>
<dbReference type="Pfam" id="PF16413">
    <property type="entry name" value="Mlh1_C"/>
    <property type="match status" value="1"/>
</dbReference>
<feature type="region of interest" description="Disordered" evidence="6">
    <location>
        <begin position="18"/>
        <end position="76"/>
    </location>
</feature>
<dbReference type="GO" id="GO:0005524">
    <property type="term" value="F:ATP binding"/>
    <property type="evidence" value="ECO:0007669"/>
    <property type="project" value="InterPro"/>
</dbReference>
<sequence length="1083" mass="123721">MSLYVCASTNDWTHSLKRCPPDANGGTKAGANGGTKADANGGTKADANGGTKADKNRGTNADTNKDTNVANNAQNAHPVRSAHARFFVTFPRLQLVEAEKGGKLGKNKDECVNRKNKNLPTVYIYSVVILFLEAQKGKSLPLCEKAISPNTQRKDLTHAVRTGGEKNAVAQGILPARFGLPFWEETEEVATHNAIRKMGSNSKEGIPVSNDGSGGCEDEVNKSERRIVKLAEEDINRIAAGEVIIRPCNALKELIENSLDANSTSISVHLNKGGLKSLQIIDNGDGIHKDDLQIVCERFTTSKISNHKDIRNIKTFGFRGEALASISHVSYLTITTKKKNSPFCYTCTYKDGKPTQKEPSICSGKDGTIIRFDDLFYNMQARLKTFNHNDEYNKCLDVLQKYAIHYPHVSFTCKKWLTNTVDLNTQHVGRGIGGLGGIYIVKKKRKERFDDITKEDANTTESAETQTSMKDSQNGSSPRETPSEPPNNFKNEEGEIFSEFERKILEEEKYLDENYEKHLNNVKTVIQKIYGRNIAKELCSIFVKEKIPTFFKCYGLISKPTYCGKKGSYIFFINDRLVESNIIKRMCENQYANFLARGNYPWVYLSIRLKYDIVDINVHPTKKEVHFLYQEEIAMLLSKKIEEFLKNSHNMRSFNAPTMKLTQTRFDLSSVKKEQPQSSIDVVSGNNIENNNENRVGSGTTKRPIDTKRVRTDHKQITLTNYFVKKQEQSKNEDTSVVLFEEKEYEILKLHAPKPALFNVNRENHISNRKYNRKYPSECDDVSSIGKLKKICEEKEKKELTECLKNSVYVGPVDNMHSLIQYKEKLLMIKMPLIIKEITYQSILHRIGRIPPFKFDPPIPIYDLLLVAVNNSYSGYFENPDYVNKSIERICNEFEQTFYIYEEMYADYFSLIIEEGCIVTFPACCGEYFPGQEFLPLLFLRLATQIDYEKEINCINGICYLLANFYSKITLLDDEEWTFQDDLLMIKEKEMQMLLNKTNDKKETTSGIDKDNFYFDNILGDETVIDINKHLSVSKNINLVFEKYFFPMIQLNNVMKIPNTFSNNGYIIELTSLNQLYKIFERC</sequence>
<dbReference type="InterPro" id="IPR036890">
    <property type="entry name" value="HATPase_C_sf"/>
</dbReference>
<accession>A0A1A8YU12</accession>
<gene>
    <name evidence="8" type="ORF">POVWA1_025870</name>
    <name evidence="9" type="ORF">POVWA2_025700</name>
</gene>
<protein>
    <submittedName>
        <fullName evidence="8">DNA mismatch repair protein MLH, putative (MLH)</fullName>
    </submittedName>
</protein>
<dbReference type="GO" id="GO:0006298">
    <property type="term" value="P:mismatch repair"/>
    <property type="evidence" value="ECO:0007669"/>
    <property type="project" value="InterPro"/>
</dbReference>
<dbReference type="Pfam" id="PF13589">
    <property type="entry name" value="HATPase_c_3"/>
    <property type="match status" value="1"/>
</dbReference>
<keyword evidence="3" id="KW-0227">DNA damage</keyword>
<dbReference type="InterPro" id="IPR002099">
    <property type="entry name" value="MutL/Mlh/PMS"/>
</dbReference>
<evidence type="ECO:0000313" key="8">
    <source>
        <dbReference type="EMBL" id="SBT35142.1"/>
    </source>
</evidence>
<evidence type="ECO:0000256" key="5">
    <source>
        <dbReference type="ARBA" id="ARBA00023242"/>
    </source>
</evidence>
<dbReference type="InterPro" id="IPR032189">
    <property type="entry name" value="Mlh1_C"/>
</dbReference>
<dbReference type="Gene3D" id="3.30.230.10">
    <property type="match status" value="1"/>
</dbReference>
<evidence type="ECO:0000313" key="11">
    <source>
        <dbReference type="Proteomes" id="UP000078555"/>
    </source>
</evidence>
<dbReference type="GO" id="GO:0030983">
    <property type="term" value="F:mismatched DNA binding"/>
    <property type="evidence" value="ECO:0007669"/>
    <property type="project" value="InterPro"/>
</dbReference>
<dbReference type="SMART" id="SM01340">
    <property type="entry name" value="DNA_mis_repair"/>
    <property type="match status" value="1"/>
</dbReference>
<name>A0A1A8YU12_PLAOA</name>
<feature type="compositionally biased region" description="Polar residues" evidence="6">
    <location>
        <begin position="459"/>
        <end position="480"/>
    </location>
</feature>
<dbReference type="EMBL" id="FLRE01000103">
    <property type="protein sequence ID" value="SBT35567.1"/>
    <property type="molecule type" value="Genomic_DNA"/>
</dbReference>
<comment type="similarity">
    <text evidence="2">Belongs to the DNA mismatch repair MutL/HexB family.</text>
</comment>
<dbReference type="GO" id="GO:0140664">
    <property type="term" value="F:ATP-dependent DNA damage sensor activity"/>
    <property type="evidence" value="ECO:0007669"/>
    <property type="project" value="InterPro"/>
</dbReference>
<reference evidence="10 11" key="1">
    <citation type="submission" date="2016-05" db="EMBL/GenBank/DDBJ databases">
        <authorList>
            <person name="Naeem Raeece"/>
        </authorList>
    </citation>
    <scope>NUCLEOTIDE SEQUENCE [LARGE SCALE GENOMIC DNA]</scope>
</reference>